<dbReference type="AlphaFoldDB" id="A0A699RFI6"/>
<evidence type="ECO:0000313" key="2">
    <source>
        <dbReference type="EMBL" id="GFC84533.1"/>
    </source>
</evidence>
<organism evidence="2">
    <name type="scientific">Tanacetum cinerariifolium</name>
    <name type="common">Dalmatian daisy</name>
    <name type="synonym">Chrysanthemum cinerariifolium</name>
    <dbReference type="NCBI Taxonomy" id="118510"/>
    <lineage>
        <taxon>Eukaryota</taxon>
        <taxon>Viridiplantae</taxon>
        <taxon>Streptophyta</taxon>
        <taxon>Embryophyta</taxon>
        <taxon>Tracheophyta</taxon>
        <taxon>Spermatophyta</taxon>
        <taxon>Magnoliopsida</taxon>
        <taxon>eudicotyledons</taxon>
        <taxon>Gunneridae</taxon>
        <taxon>Pentapetalae</taxon>
        <taxon>asterids</taxon>
        <taxon>campanulids</taxon>
        <taxon>Asterales</taxon>
        <taxon>Asteraceae</taxon>
        <taxon>Asteroideae</taxon>
        <taxon>Anthemideae</taxon>
        <taxon>Anthemidinae</taxon>
        <taxon>Tanacetum</taxon>
    </lineage>
</organism>
<proteinExistence type="predicted"/>
<evidence type="ECO:0000259" key="1">
    <source>
        <dbReference type="Pfam" id="PF00078"/>
    </source>
</evidence>
<accession>A0A699RFI6</accession>
<dbReference type="EMBL" id="BKCJ011095078">
    <property type="protein sequence ID" value="GFC84533.1"/>
    <property type="molecule type" value="Genomic_DNA"/>
</dbReference>
<dbReference type="Pfam" id="PF00078">
    <property type="entry name" value="RVT_1"/>
    <property type="match status" value="1"/>
</dbReference>
<sequence length="171" mass="18857">MGFGLKRRNWIRACLSSASISVLINGYPSNEFKMERGLRQGDPLSSFLFLLVSEALQVSIIEACSKGVYKGVFLAEDGSNVSLLQYANDALFFGKWSRSNARNLILILKFFEEAPGLKVSLLKSILFGIGVDPDEVKAVASSQIALMTSSHLLILVFLSVKECTFVTVWLK</sequence>
<dbReference type="PANTHER" id="PTHR46890">
    <property type="entry name" value="NON-LTR RETROLELEMENT REVERSE TRANSCRIPTASE-LIKE PROTEIN-RELATED"/>
    <property type="match status" value="1"/>
</dbReference>
<dbReference type="InterPro" id="IPR000477">
    <property type="entry name" value="RT_dom"/>
</dbReference>
<dbReference type="PANTHER" id="PTHR46890:SF48">
    <property type="entry name" value="RNA-DIRECTED DNA POLYMERASE"/>
    <property type="match status" value="1"/>
</dbReference>
<name>A0A699RFI6_TANCI</name>
<feature type="domain" description="Reverse transcriptase" evidence="1">
    <location>
        <begin position="3"/>
        <end position="127"/>
    </location>
</feature>
<reference evidence="2" key="1">
    <citation type="journal article" date="2019" name="Sci. Rep.">
        <title>Draft genome of Tanacetum cinerariifolium, the natural source of mosquito coil.</title>
        <authorList>
            <person name="Yamashiro T."/>
            <person name="Shiraishi A."/>
            <person name="Satake H."/>
            <person name="Nakayama K."/>
        </authorList>
    </citation>
    <scope>NUCLEOTIDE SEQUENCE</scope>
</reference>
<gene>
    <name evidence="2" type="ORF">Tci_856503</name>
</gene>
<dbReference type="InterPro" id="IPR052343">
    <property type="entry name" value="Retrotransposon-Effector_Assoc"/>
</dbReference>
<protein>
    <submittedName>
        <fullName evidence="2">Arginine repressor C-terminal-like domain-containing protein</fullName>
    </submittedName>
</protein>
<comment type="caution">
    <text evidence="2">The sequence shown here is derived from an EMBL/GenBank/DDBJ whole genome shotgun (WGS) entry which is preliminary data.</text>
</comment>